<dbReference type="EMBL" id="NKQK01000021">
    <property type="protein sequence ID" value="PSR99828.1"/>
    <property type="molecule type" value="Genomic_DNA"/>
</dbReference>
<accession>A0A2R6Q082</accession>
<dbReference type="Proteomes" id="UP000241394">
    <property type="component" value="Chromosome LG21"/>
</dbReference>
<reference evidence="2 3" key="1">
    <citation type="submission" date="2017-07" db="EMBL/GenBank/DDBJ databases">
        <title>An improved, manually edited Actinidia chinensis var. chinensis (kiwifruit) genome highlights the challenges associated with draft genomes and gene prediction in plants.</title>
        <authorList>
            <person name="Pilkington S."/>
            <person name="Crowhurst R."/>
            <person name="Hilario E."/>
            <person name="Nardozza S."/>
            <person name="Fraser L."/>
            <person name="Peng Y."/>
            <person name="Gunaseelan K."/>
            <person name="Simpson R."/>
            <person name="Tahir J."/>
            <person name="Deroles S."/>
            <person name="Templeton K."/>
            <person name="Luo Z."/>
            <person name="Davy M."/>
            <person name="Cheng C."/>
            <person name="Mcneilage M."/>
            <person name="Scaglione D."/>
            <person name="Liu Y."/>
            <person name="Zhang Q."/>
            <person name="Datson P."/>
            <person name="De Silva N."/>
            <person name="Gardiner S."/>
            <person name="Bassett H."/>
            <person name="Chagne D."/>
            <person name="Mccallum J."/>
            <person name="Dzierzon H."/>
            <person name="Deng C."/>
            <person name="Wang Y.-Y."/>
            <person name="Barron N."/>
            <person name="Manako K."/>
            <person name="Bowen J."/>
            <person name="Foster T."/>
            <person name="Erridge Z."/>
            <person name="Tiffin H."/>
            <person name="Waite C."/>
            <person name="Davies K."/>
            <person name="Grierson E."/>
            <person name="Laing W."/>
            <person name="Kirk R."/>
            <person name="Chen X."/>
            <person name="Wood M."/>
            <person name="Montefiori M."/>
            <person name="Brummell D."/>
            <person name="Schwinn K."/>
            <person name="Catanach A."/>
            <person name="Fullerton C."/>
            <person name="Li D."/>
            <person name="Meiyalaghan S."/>
            <person name="Nieuwenhuizen N."/>
            <person name="Read N."/>
            <person name="Prakash R."/>
            <person name="Hunter D."/>
            <person name="Zhang H."/>
            <person name="Mckenzie M."/>
            <person name="Knabel M."/>
            <person name="Harris A."/>
            <person name="Allan A."/>
            <person name="Chen A."/>
            <person name="Janssen B."/>
            <person name="Plunkett B."/>
            <person name="Dwamena C."/>
            <person name="Voogd C."/>
            <person name="Leif D."/>
            <person name="Lafferty D."/>
            <person name="Souleyre E."/>
            <person name="Varkonyi-Gasic E."/>
            <person name="Gambi F."/>
            <person name="Hanley J."/>
            <person name="Yao J.-L."/>
            <person name="Cheung J."/>
            <person name="David K."/>
            <person name="Warren B."/>
            <person name="Marsh K."/>
            <person name="Snowden K."/>
            <person name="Lin-Wang K."/>
            <person name="Brian L."/>
            <person name="Martinez-Sanchez M."/>
            <person name="Wang M."/>
            <person name="Ileperuma N."/>
            <person name="Macnee N."/>
            <person name="Campin R."/>
            <person name="Mcatee P."/>
            <person name="Drummond R."/>
            <person name="Espley R."/>
            <person name="Ireland H."/>
            <person name="Wu R."/>
            <person name="Atkinson R."/>
            <person name="Karunairetnam S."/>
            <person name="Bulley S."/>
            <person name="Chunkath S."/>
            <person name="Hanley Z."/>
            <person name="Storey R."/>
            <person name="Thrimawithana A."/>
            <person name="Thomson S."/>
            <person name="David C."/>
            <person name="Testolin R."/>
        </authorList>
    </citation>
    <scope>NUCLEOTIDE SEQUENCE [LARGE SCALE GENOMIC DNA]</scope>
    <source>
        <strain evidence="3">cv. Red5</strain>
        <tissue evidence="2">Young leaf</tissue>
    </source>
</reference>
<dbReference type="OMA" id="WWELMNA"/>
<organism evidence="2 3">
    <name type="scientific">Actinidia chinensis var. chinensis</name>
    <name type="common">Chinese soft-hair kiwi</name>
    <dbReference type="NCBI Taxonomy" id="1590841"/>
    <lineage>
        <taxon>Eukaryota</taxon>
        <taxon>Viridiplantae</taxon>
        <taxon>Streptophyta</taxon>
        <taxon>Embryophyta</taxon>
        <taxon>Tracheophyta</taxon>
        <taxon>Spermatophyta</taxon>
        <taxon>Magnoliopsida</taxon>
        <taxon>eudicotyledons</taxon>
        <taxon>Gunneridae</taxon>
        <taxon>Pentapetalae</taxon>
        <taxon>asterids</taxon>
        <taxon>Ericales</taxon>
        <taxon>Actinidiaceae</taxon>
        <taxon>Actinidia</taxon>
    </lineage>
</organism>
<name>A0A2R6Q082_ACTCC</name>
<evidence type="ECO:0000313" key="3">
    <source>
        <dbReference type="Proteomes" id="UP000241394"/>
    </source>
</evidence>
<dbReference type="PANTHER" id="PTHR33597:SF11">
    <property type="entry name" value="OS07G0620600 PROTEIN"/>
    <property type="match status" value="1"/>
</dbReference>
<evidence type="ECO:0000313" key="2">
    <source>
        <dbReference type="EMBL" id="PSR99828.1"/>
    </source>
</evidence>
<proteinExistence type="predicted"/>
<dbReference type="OrthoDB" id="1919622at2759"/>
<dbReference type="AlphaFoldDB" id="A0A2R6Q082"/>
<reference evidence="3" key="2">
    <citation type="journal article" date="2018" name="BMC Genomics">
        <title>A manually annotated Actinidia chinensis var. chinensis (kiwifruit) genome highlights the challenges associated with draft genomes and gene prediction in plants.</title>
        <authorList>
            <person name="Pilkington S.M."/>
            <person name="Crowhurst R."/>
            <person name="Hilario E."/>
            <person name="Nardozza S."/>
            <person name="Fraser L."/>
            <person name="Peng Y."/>
            <person name="Gunaseelan K."/>
            <person name="Simpson R."/>
            <person name="Tahir J."/>
            <person name="Deroles S.C."/>
            <person name="Templeton K."/>
            <person name="Luo Z."/>
            <person name="Davy M."/>
            <person name="Cheng C."/>
            <person name="McNeilage M."/>
            <person name="Scaglione D."/>
            <person name="Liu Y."/>
            <person name="Zhang Q."/>
            <person name="Datson P."/>
            <person name="De Silva N."/>
            <person name="Gardiner S.E."/>
            <person name="Bassett H."/>
            <person name="Chagne D."/>
            <person name="McCallum J."/>
            <person name="Dzierzon H."/>
            <person name="Deng C."/>
            <person name="Wang Y.Y."/>
            <person name="Barron L."/>
            <person name="Manako K."/>
            <person name="Bowen J."/>
            <person name="Foster T.M."/>
            <person name="Erridge Z.A."/>
            <person name="Tiffin H."/>
            <person name="Waite C.N."/>
            <person name="Davies K.M."/>
            <person name="Grierson E.P."/>
            <person name="Laing W.A."/>
            <person name="Kirk R."/>
            <person name="Chen X."/>
            <person name="Wood M."/>
            <person name="Montefiori M."/>
            <person name="Brummell D.A."/>
            <person name="Schwinn K.E."/>
            <person name="Catanach A."/>
            <person name="Fullerton C."/>
            <person name="Li D."/>
            <person name="Meiyalaghan S."/>
            <person name="Nieuwenhuizen N."/>
            <person name="Read N."/>
            <person name="Prakash R."/>
            <person name="Hunter D."/>
            <person name="Zhang H."/>
            <person name="McKenzie M."/>
            <person name="Knabel M."/>
            <person name="Harris A."/>
            <person name="Allan A.C."/>
            <person name="Gleave A."/>
            <person name="Chen A."/>
            <person name="Janssen B.J."/>
            <person name="Plunkett B."/>
            <person name="Ampomah-Dwamena C."/>
            <person name="Voogd C."/>
            <person name="Leif D."/>
            <person name="Lafferty D."/>
            <person name="Souleyre E.J.F."/>
            <person name="Varkonyi-Gasic E."/>
            <person name="Gambi F."/>
            <person name="Hanley J."/>
            <person name="Yao J.L."/>
            <person name="Cheung J."/>
            <person name="David K.M."/>
            <person name="Warren B."/>
            <person name="Marsh K."/>
            <person name="Snowden K.C."/>
            <person name="Lin-Wang K."/>
            <person name="Brian L."/>
            <person name="Martinez-Sanchez M."/>
            <person name="Wang M."/>
            <person name="Ileperuma N."/>
            <person name="Macnee N."/>
            <person name="Campin R."/>
            <person name="McAtee P."/>
            <person name="Drummond R.S.M."/>
            <person name="Espley R.V."/>
            <person name="Ireland H.S."/>
            <person name="Wu R."/>
            <person name="Atkinson R.G."/>
            <person name="Karunairetnam S."/>
            <person name="Bulley S."/>
            <person name="Chunkath S."/>
            <person name="Hanley Z."/>
            <person name="Storey R."/>
            <person name="Thrimawithana A.H."/>
            <person name="Thomson S."/>
            <person name="David C."/>
            <person name="Testolin R."/>
            <person name="Huang H."/>
            <person name="Hellens R.P."/>
            <person name="Schaffer R.J."/>
        </authorList>
    </citation>
    <scope>NUCLEOTIDE SEQUENCE [LARGE SCALE GENOMIC DNA]</scope>
    <source>
        <strain evidence="3">cv. Red5</strain>
    </source>
</reference>
<dbReference type="Gramene" id="PSR99828">
    <property type="protein sequence ID" value="PSR99828"/>
    <property type="gene ID" value="CEY00_Acc23891"/>
</dbReference>
<dbReference type="PANTHER" id="PTHR33597">
    <property type="entry name" value="OS02G0760400 PROTEIN"/>
    <property type="match status" value="1"/>
</dbReference>
<feature type="domain" description="DUF7870" evidence="1">
    <location>
        <begin position="247"/>
        <end position="410"/>
    </location>
</feature>
<evidence type="ECO:0000259" key="1">
    <source>
        <dbReference type="Pfam" id="PF25276"/>
    </source>
</evidence>
<keyword evidence="3" id="KW-1185">Reference proteome</keyword>
<dbReference type="InterPro" id="IPR057192">
    <property type="entry name" value="DUF7870"/>
</dbReference>
<gene>
    <name evidence="2" type="ORF">CEY00_Acc23891</name>
</gene>
<sequence>MRFIAMDLIHGFRNKHHHKLKSVCKGGLSLSPKLNADFLIIRLPDSWVLKLVTRTMVLALLITTFPLLGSLIGGLNSEFYAPNSDAKLAIDSIDMEMLPLLFRDLANEGLLKLGDRALFVGNGNEESIYDSQILAGNEMDLISISDSDRQVSIPDETFDFAFTPVTYHGAAADFIDRTLKIGGIVAVQLSEDPFLAFQKPSNYKIVYIRRFDSTIVAMRKTSPSEGKSPSKRRLCGVATSEAKKEALKNLEDVLLEPPRAASGKSKTYLKRTKYLPDLMGDSLENYPRRVFIDVAAEKGGAGWFKEHYPRQNKDFEMYEIEAVATGEEIGMGDWLRRNVREEEYVVMKAEAEVVEEMVRSGVQGLVDELFLECKHQGLKGKSKKSRRAYWECLALYGRLRDEGVAVHQWWG</sequence>
<dbReference type="Pfam" id="PF25276">
    <property type="entry name" value="DUF7870"/>
    <property type="match status" value="1"/>
</dbReference>
<dbReference type="InParanoid" id="A0A2R6Q082"/>
<protein>
    <submittedName>
        <fullName evidence="2">Flowering time control protein like</fullName>
    </submittedName>
</protein>
<comment type="caution">
    <text evidence="2">The sequence shown here is derived from an EMBL/GenBank/DDBJ whole genome shotgun (WGS) entry which is preliminary data.</text>
</comment>
<dbReference type="STRING" id="1590841.A0A2R6Q082"/>